<dbReference type="RefSeq" id="WP_190422157.1">
    <property type="nucleotide sequence ID" value="NZ_JAAOCA010000019.1"/>
</dbReference>
<organism evidence="2 3">
    <name type="scientific">Pseudomonas typographi</name>
    <dbReference type="NCBI Taxonomy" id="2715964"/>
    <lineage>
        <taxon>Bacteria</taxon>
        <taxon>Pseudomonadati</taxon>
        <taxon>Pseudomonadota</taxon>
        <taxon>Gammaproteobacteria</taxon>
        <taxon>Pseudomonadales</taxon>
        <taxon>Pseudomonadaceae</taxon>
        <taxon>Pseudomonas</taxon>
    </lineage>
</organism>
<name>A0ABR7Z3N4_9PSED</name>
<sequence length="186" mass="19899">MAFSLIRTARADDGEAVYQLYQHPGGALAYLADAPLGQGLDAAGLIGATLGRYPFLVAQRNEQLVGFAYARAHRAAAGFRWSVDVAVHAAPGEHQAAVATALYRQLAEQLSEQGYLALYVTLPLAGEGHIALHERLGFAHIDLAAEIDLQGACGSWCLTLDALPARQEPVPYGQWLMRRATPGLAH</sequence>
<comment type="caution">
    <text evidence="2">The sequence shown here is derived from an EMBL/GenBank/DDBJ whole genome shotgun (WGS) entry which is preliminary data.</text>
</comment>
<protein>
    <submittedName>
        <fullName evidence="2">GNAT family N-acetyltransferase</fullName>
    </submittedName>
</protein>
<feature type="domain" description="N-acetyltransferase" evidence="1">
    <location>
        <begin position="4"/>
        <end position="161"/>
    </location>
</feature>
<dbReference type="InterPro" id="IPR000182">
    <property type="entry name" value="GNAT_dom"/>
</dbReference>
<proteinExistence type="predicted"/>
<dbReference type="EMBL" id="JAAOCA010000019">
    <property type="protein sequence ID" value="MBD1600110.1"/>
    <property type="molecule type" value="Genomic_DNA"/>
</dbReference>
<dbReference type="Gene3D" id="3.40.630.30">
    <property type="match status" value="1"/>
</dbReference>
<dbReference type="Proteomes" id="UP000805841">
    <property type="component" value="Unassembled WGS sequence"/>
</dbReference>
<dbReference type="SUPFAM" id="SSF55729">
    <property type="entry name" value="Acyl-CoA N-acyltransferases (Nat)"/>
    <property type="match status" value="1"/>
</dbReference>
<dbReference type="InterPro" id="IPR016181">
    <property type="entry name" value="Acyl_CoA_acyltransferase"/>
</dbReference>
<reference evidence="2 3" key="1">
    <citation type="journal article" date="2020" name="Insects">
        <title>Bacteria Belonging to Pseudomonas typographi sp. nov. from the Bark Beetle Ips typographus Have Genomic Potential to Aid in the Host Ecology.</title>
        <authorList>
            <person name="Peral-Aranega E."/>
            <person name="Saati-Santamaria Z."/>
            <person name="Kolarik M."/>
            <person name="Rivas R."/>
            <person name="Garcia-Fraile P."/>
        </authorList>
    </citation>
    <scope>NUCLEOTIDE SEQUENCE [LARGE SCALE GENOMIC DNA]</scope>
    <source>
        <strain evidence="2 3">CA3A</strain>
    </source>
</reference>
<keyword evidence="3" id="KW-1185">Reference proteome</keyword>
<evidence type="ECO:0000313" key="3">
    <source>
        <dbReference type="Proteomes" id="UP000805841"/>
    </source>
</evidence>
<evidence type="ECO:0000259" key="1">
    <source>
        <dbReference type="PROSITE" id="PS51186"/>
    </source>
</evidence>
<evidence type="ECO:0000313" key="2">
    <source>
        <dbReference type="EMBL" id="MBD1600110.1"/>
    </source>
</evidence>
<dbReference type="PROSITE" id="PS51186">
    <property type="entry name" value="GNAT"/>
    <property type="match status" value="1"/>
</dbReference>
<gene>
    <name evidence="2" type="ORF">HAQ05_15550</name>
</gene>
<accession>A0ABR7Z3N4</accession>
<dbReference type="Pfam" id="PF13420">
    <property type="entry name" value="Acetyltransf_4"/>
    <property type="match status" value="1"/>
</dbReference>